<gene>
    <name evidence="1" type="ORF">L596_002760</name>
</gene>
<reference evidence="1 2" key="1">
    <citation type="journal article" date="2015" name="Genome Biol.">
        <title>Comparative genomics of Steinernema reveals deeply conserved gene regulatory networks.</title>
        <authorList>
            <person name="Dillman A.R."/>
            <person name="Macchietto M."/>
            <person name="Porter C.F."/>
            <person name="Rogers A."/>
            <person name="Williams B."/>
            <person name="Antoshechkin I."/>
            <person name="Lee M.M."/>
            <person name="Goodwin Z."/>
            <person name="Lu X."/>
            <person name="Lewis E.E."/>
            <person name="Goodrich-Blair H."/>
            <person name="Stock S.P."/>
            <person name="Adams B.J."/>
            <person name="Sternberg P.W."/>
            <person name="Mortazavi A."/>
        </authorList>
    </citation>
    <scope>NUCLEOTIDE SEQUENCE [LARGE SCALE GENOMIC DNA]</scope>
    <source>
        <strain evidence="1 2">ALL</strain>
    </source>
</reference>
<sequence length="126" mass="13546">MTIYSNDAVESDEACDGDIVAKISAVLEQTSPNPSNIPKSPTDEQMNVSCVDSGITGTISTHSDLSMISQGCSGEDDSVQRKDQHFLDRCTSADHDYCEDNPMTSSLITSAVTSSSLEEFCSHLLF</sequence>
<proteinExistence type="predicted"/>
<reference evidence="1 2" key="2">
    <citation type="journal article" date="2019" name="G3 (Bethesda)">
        <title>Hybrid Assembly of the Genome of the Entomopathogenic Nematode Steinernema carpocapsae Identifies the X-Chromosome.</title>
        <authorList>
            <person name="Serra L."/>
            <person name="Macchietto M."/>
            <person name="Macias-Munoz A."/>
            <person name="McGill C.J."/>
            <person name="Rodriguez I.M."/>
            <person name="Rodriguez B."/>
            <person name="Murad R."/>
            <person name="Mortazavi A."/>
        </authorList>
    </citation>
    <scope>NUCLEOTIDE SEQUENCE [LARGE SCALE GENOMIC DNA]</scope>
    <source>
        <strain evidence="1 2">ALL</strain>
    </source>
</reference>
<dbReference type="AlphaFoldDB" id="A0A4U8UR27"/>
<protein>
    <submittedName>
        <fullName evidence="1">Uncharacterized protein</fullName>
    </submittedName>
</protein>
<keyword evidence="2" id="KW-1185">Reference proteome</keyword>
<evidence type="ECO:0000313" key="1">
    <source>
        <dbReference type="EMBL" id="TMS35334.1"/>
    </source>
</evidence>
<accession>A0A4U8UR27</accession>
<dbReference type="EMBL" id="AZBU02000001">
    <property type="protein sequence ID" value="TMS35334.1"/>
    <property type="molecule type" value="Genomic_DNA"/>
</dbReference>
<evidence type="ECO:0000313" key="2">
    <source>
        <dbReference type="Proteomes" id="UP000298663"/>
    </source>
</evidence>
<organism evidence="1 2">
    <name type="scientific">Steinernema carpocapsae</name>
    <name type="common">Entomopathogenic nematode</name>
    <dbReference type="NCBI Taxonomy" id="34508"/>
    <lineage>
        <taxon>Eukaryota</taxon>
        <taxon>Metazoa</taxon>
        <taxon>Ecdysozoa</taxon>
        <taxon>Nematoda</taxon>
        <taxon>Chromadorea</taxon>
        <taxon>Rhabditida</taxon>
        <taxon>Tylenchina</taxon>
        <taxon>Panagrolaimomorpha</taxon>
        <taxon>Strongyloidoidea</taxon>
        <taxon>Steinernematidae</taxon>
        <taxon>Steinernema</taxon>
    </lineage>
</organism>
<name>A0A4U8UR27_STECR</name>
<comment type="caution">
    <text evidence="1">The sequence shown here is derived from an EMBL/GenBank/DDBJ whole genome shotgun (WGS) entry which is preliminary data.</text>
</comment>
<dbReference type="Proteomes" id="UP000298663">
    <property type="component" value="Unassembled WGS sequence"/>
</dbReference>